<name>A0A644X8S3_9ZZZZ</name>
<dbReference type="GO" id="GO:0004300">
    <property type="term" value="F:enoyl-CoA hydratase activity"/>
    <property type="evidence" value="ECO:0007669"/>
    <property type="project" value="UniProtKB-EC"/>
</dbReference>
<evidence type="ECO:0000256" key="2">
    <source>
        <dbReference type="ARBA" id="ARBA00023239"/>
    </source>
</evidence>
<dbReference type="AlphaFoldDB" id="A0A644X8S3"/>
<comment type="caution">
    <text evidence="3">The sequence shown here is derived from an EMBL/GenBank/DDBJ whole genome shotgun (WGS) entry which is preliminary data.</text>
</comment>
<accession>A0A644X8S3</accession>
<dbReference type="PANTHER" id="PTHR11941">
    <property type="entry name" value="ENOYL-COA HYDRATASE-RELATED"/>
    <property type="match status" value="1"/>
</dbReference>
<dbReference type="InterPro" id="IPR029045">
    <property type="entry name" value="ClpP/crotonase-like_dom_sf"/>
</dbReference>
<dbReference type="InterPro" id="IPR018376">
    <property type="entry name" value="Enoyl-CoA_hyd/isom_CS"/>
</dbReference>
<dbReference type="Gene3D" id="3.90.226.10">
    <property type="entry name" value="2-enoyl-CoA Hydratase, Chain A, domain 1"/>
    <property type="match status" value="1"/>
</dbReference>
<evidence type="ECO:0000256" key="1">
    <source>
        <dbReference type="ARBA" id="ARBA00005254"/>
    </source>
</evidence>
<evidence type="ECO:0000313" key="3">
    <source>
        <dbReference type="EMBL" id="MPM12575.1"/>
    </source>
</evidence>
<dbReference type="PANTHER" id="PTHR11941:SF54">
    <property type="entry name" value="ENOYL-COA HYDRATASE, MITOCHONDRIAL"/>
    <property type="match status" value="1"/>
</dbReference>
<reference evidence="3" key="1">
    <citation type="submission" date="2019-08" db="EMBL/GenBank/DDBJ databases">
        <authorList>
            <person name="Kucharzyk K."/>
            <person name="Murdoch R.W."/>
            <person name="Higgins S."/>
            <person name="Loffler F."/>
        </authorList>
    </citation>
    <scope>NUCLEOTIDE SEQUENCE</scope>
</reference>
<dbReference type="FunFam" id="3.90.226.10:FF:000009">
    <property type="entry name" value="Carnitinyl-CoA dehydratase"/>
    <property type="match status" value="1"/>
</dbReference>
<dbReference type="SUPFAM" id="SSF52096">
    <property type="entry name" value="ClpP/crotonase"/>
    <property type="match status" value="1"/>
</dbReference>
<protein>
    <submittedName>
        <fullName evidence="3">Putative enoyl-CoA hydratase echA8</fullName>
        <ecNumber evidence="3">4.2.1.17</ecNumber>
    </submittedName>
</protein>
<comment type="similarity">
    <text evidence="1">Belongs to the enoyl-CoA hydratase/isomerase family.</text>
</comment>
<gene>
    <name evidence="3" type="primary">echA8_4</name>
    <name evidence="3" type="ORF">SDC9_58928</name>
</gene>
<dbReference type="EMBL" id="VSSQ01001992">
    <property type="protein sequence ID" value="MPM12575.1"/>
    <property type="molecule type" value="Genomic_DNA"/>
</dbReference>
<organism evidence="3">
    <name type="scientific">bioreactor metagenome</name>
    <dbReference type="NCBI Taxonomy" id="1076179"/>
    <lineage>
        <taxon>unclassified sequences</taxon>
        <taxon>metagenomes</taxon>
        <taxon>ecological metagenomes</taxon>
    </lineage>
</organism>
<dbReference type="CDD" id="cd06558">
    <property type="entry name" value="crotonase-like"/>
    <property type="match status" value="1"/>
</dbReference>
<dbReference type="InterPro" id="IPR001753">
    <property type="entry name" value="Enoyl-CoA_hydra/iso"/>
</dbReference>
<dbReference type="EC" id="4.2.1.17" evidence="3"/>
<dbReference type="Gene3D" id="1.10.12.10">
    <property type="entry name" value="Lyase 2-enoyl-coa Hydratase, Chain A, domain 2"/>
    <property type="match status" value="1"/>
</dbReference>
<dbReference type="Pfam" id="PF00378">
    <property type="entry name" value="ECH_1"/>
    <property type="match status" value="1"/>
</dbReference>
<dbReference type="InterPro" id="IPR014748">
    <property type="entry name" value="Enoyl-CoA_hydra_C"/>
</dbReference>
<sequence>MYEFEKIKFEVQDRIALIDLNSPQTMNRLYAPFFRDLHKAADIIDSDDGIFVAVVTGGEKVFCTGDDVTQPEELKLQKDLGLFEWMKIVQDCMTRISYINKPIIAAVAGYTLGGGLEMAMACDFIVASENTKMGLTEAKLGVFPCGGGTQRLPRLVGKPLAKEIIFTGDFVDAKHALEIGLVNRIYPEGHLVENALALARKICEKTSPATDRLAKHAIDGGCATDMENGLYIELSDAYRAGFSPDKDEGLKAFSEKRAPVWSGKMF</sequence>
<keyword evidence="2 3" id="KW-0456">Lyase</keyword>
<dbReference type="GO" id="GO:0006635">
    <property type="term" value="P:fatty acid beta-oxidation"/>
    <property type="evidence" value="ECO:0007669"/>
    <property type="project" value="TreeGrafter"/>
</dbReference>
<dbReference type="PROSITE" id="PS00166">
    <property type="entry name" value="ENOYL_COA_HYDRATASE"/>
    <property type="match status" value="1"/>
</dbReference>
<proteinExistence type="inferred from homology"/>